<dbReference type="PANTHER" id="PTHR31642:SF310">
    <property type="entry name" value="FATTY ALCOHOL:CAFFEOYL-COA ACYLTRANSFERASE"/>
    <property type="match status" value="1"/>
</dbReference>
<evidence type="ECO:0000313" key="2">
    <source>
        <dbReference type="EMBL" id="TVY60814.1"/>
    </source>
</evidence>
<dbReference type="EMBL" id="QGMK01002100">
    <property type="protein sequence ID" value="TVY60814.1"/>
    <property type="molecule type" value="Genomic_DNA"/>
</dbReference>
<evidence type="ECO:0000313" key="3">
    <source>
        <dbReference type="Proteomes" id="UP000469558"/>
    </source>
</evidence>
<name>A0A8T9BUD2_9HELO</name>
<keyword evidence="1" id="KW-0808">Transferase</keyword>
<dbReference type="AlphaFoldDB" id="A0A8T9BUD2"/>
<reference evidence="2 3" key="1">
    <citation type="submission" date="2018-05" db="EMBL/GenBank/DDBJ databases">
        <title>Genome sequencing and assembly of the regulated plant pathogen Lachnellula willkommii and related sister species for the development of diagnostic species identification markers.</title>
        <authorList>
            <person name="Giroux E."/>
            <person name="Bilodeau G."/>
        </authorList>
    </citation>
    <scope>NUCLEOTIDE SEQUENCE [LARGE SCALE GENOMIC DNA]</scope>
    <source>
        <strain evidence="2 3">CBS 268.59</strain>
    </source>
</reference>
<dbReference type="GO" id="GO:0044550">
    <property type="term" value="P:secondary metabolite biosynthetic process"/>
    <property type="evidence" value="ECO:0007669"/>
    <property type="project" value="TreeGrafter"/>
</dbReference>
<comment type="caution">
    <text evidence="2">The sequence shown here is derived from an EMBL/GenBank/DDBJ whole genome shotgun (WGS) entry which is preliminary data.</text>
</comment>
<evidence type="ECO:0000256" key="1">
    <source>
        <dbReference type="ARBA" id="ARBA00022679"/>
    </source>
</evidence>
<dbReference type="Gene3D" id="3.30.559.10">
    <property type="entry name" value="Chloramphenicol acetyltransferase-like domain"/>
    <property type="match status" value="2"/>
</dbReference>
<sequence>MDESPTFDVHVTSSTTIFPESRDESPSTIPLSIVDCTVTFFSRCAAIWFYDAPSSPEKALSSAHLQAALSKTLNSYPQWCGRLSYTTHKAKSGHNERYRRVRVTFNAPNDLGVHFVTATSPKVLSDFLPDTTSRTSDQKAWDGSQLPTNVLYPPAPLSLNNDTTPPDAQNVVIQLTTFACGSTAVAINITHAFADAQTLSQFSKDYASVSRAMLNSEPLPTLSPIFDPQRLDAFAAGDIDAEIPDPALQETARKLPCHRYDNYLHVPNQPWPAHNPSDLATVSHLPLSPTDPIPWADYDTTAPVAHRILHFTASEIQAIYKLATSSTQISKLDALLAHIWTRINAARNLEPGSTAYLDMSLGFRTRVSPPLPGNFLGSPITAVAIPTTIPSPPLPEVASTIRTTLQAFTPEAVAAYLHDAAFEVSPQRIWRCFLGKRHVLLTTWLYLRLEEVDFVGEGGGKERFVWPVMPALDGLVD</sequence>
<dbReference type="PANTHER" id="PTHR31642">
    <property type="entry name" value="TRICHOTHECENE 3-O-ACETYLTRANSFERASE"/>
    <property type="match status" value="1"/>
</dbReference>
<protein>
    <submittedName>
        <fullName evidence="2">Agmatine coumaroyltransferase-1</fullName>
    </submittedName>
</protein>
<dbReference type="GO" id="GO:0016747">
    <property type="term" value="F:acyltransferase activity, transferring groups other than amino-acyl groups"/>
    <property type="evidence" value="ECO:0007669"/>
    <property type="project" value="TreeGrafter"/>
</dbReference>
<organism evidence="2 3">
    <name type="scientific">Lachnellula suecica</name>
    <dbReference type="NCBI Taxonomy" id="602035"/>
    <lineage>
        <taxon>Eukaryota</taxon>
        <taxon>Fungi</taxon>
        <taxon>Dikarya</taxon>
        <taxon>Ascomycota</taxon>
        <taxon>Pezizomycotina</taxon>
        <taxon>Leotiomycetes</taxon>
        <taxon>Helotiales</taxon>
        <taxon>Lachnaceae</taxon>
        <taxon>Lachnellula</taxon>
    </lineage>
</organism>
<proteinExistence type="predicted"/>
<dbReference type="OrthoDB" id="444127at2759"/>
<feature type="non-terminal residue" evidence="2">
    <location>
        <position position="477"/>
    </location>
</feature>
<dbReference type="InterPro" id="IPR050317">
    <property type="entry name" value="Plant_Fungal_Acyltransferase"/>
</dbReference>
<keyword evidence="3" id="KW-1185">Reference proteome</keyword>
<dbReference type="Proteomes" id="UP000469558">
    <property type="component" value="Unassembled WGS sequence"/>
</dbReference>
<dbReference type="Pfam" id="PF02458">
    <property type="entry name" value="Transferase"/>
    <property type="match status" value="1"/>
</dbReference>
<dbReference type="InterPro" id="IPR023213">
    <property type="entry name" value="CAT-like_dom_sf"/>
</dbReference>
<gene>
    <name evidence="2" type="primary">ACT-1</name>
    <name evidence="2" type="ORF">LSUE1_G007819</name>
</gene>
<accession>A0A8T9BUD2</accession>